<accession>A0A1G2V8C7</accession>
<dbReference type="Proteomes" id="UP000176868">
    <property type="component" value="Unassembled WGS sequence"/>
</dbReference>
<dbReference type="AlphaFoldDB" id="A0A1G2V8C7"/>
<keyword evidence="1" id="KW-0812">Transmembrane</keyword>
<evidence type="ECO:0000313" key="2">
    <source>
        <dbReference type="EMBL" id="OHB17893.1"/>
    </source>
</evidence>
<evidence type="ECO:0000313" key="3">
    <source>
        <dbReference type="Proteomes" id="UP000176868"/>
    </source>
</evidence>
<proteinExistence type="predicted"/>
<evidence type="ECO:0000256" key="1">
    <source>
        <dbReference type="SAM" id="Phobius"/>
    </source>
</evidence>
<gene>
    <name evidence="2" type="ORF">A2544_01375</name>
</gene>
<comment type="caution">
    <text evidence="2">The sequence shown here is derived from an EMBL/GenBank/DDBJ whole genome shotgun (WGS) entry which is preliminary data.</text>
</comment>
<sequence>MTTMIIVVGILGTVFLSFAAYKHWSDVAPTPRLKPIGIVGNRKFRIKWRWSWFWWAIGIGYVVIAYHYYPWEQSDLESEFRKSDCFQEVPDDTPDVFMTIVHLGCPAKVKMKPKQMIVWWGDKSKFTSYAVWQKSDKFRVFEARGVNNVTIKIHRYHDPDPLWYTRQ</sequence>
<protein>
    <submittedName>
        <fullName evidence="2">Uncharacterized protein</fullName>
    </submittedName>
</protein>
<dbReference type="EMBL" id="MHWZ01000011">
    <property type="protein sequence ID" value="OHB17893.1"/>
    <property type="molecule type" value="Genomic_DNA"/>
</dbReference>
<feature type="transmembrane region" description="Helical" evidence="1">
    <location>
        <begin position="52"/>
        <end position="69"/>
    </location>
</feature>
<keyword evidence="1" id="KW-0472">Membrane</keyword>
<name>A0A1G2V8C7_9BACT</name>
<reference evidence="2 3" key="1">
    <citation type="journal article" date="2016" name="Nat. Commun.">
        <title>Thousands of microbial genomes shed light on interconnected biogeochemical processes in an aquifer system.</title>
        <authorList>
            <person name="Anantharaman K."/>
            <person name="Brown C.T."/>
            <person name="Hug L.A."/>
            <person name="Sharon I."/>
            <person name="Castelle C.J."/>
            <person name="Probst A.J."/>
            <person name="Thomas B.C."/>
            <person name="Singh A."/>
            <person name="Wilkins M.J."/>
            <person name="Karaoz U."/>
            <person name="Brodie E.L."/>
            <person name="Williams K.H."/>
            <person name="Hubbard S.S."/>
            <person name="Banfield J.F."/>
        </authorList>
    </citation>
    <scope>NUCLEOTIDE SEQUENCE [LARGE SCALE GENOMIC DNA]</scope>
</reference>
<keyword evidence="1" id="KW-1133">Transmembrane helix</keyword>
<organism evidence="2 3">
    <name type="scientific">Candidatus Zambryskibacteria bacterium RIFOXYD2_FULL_43_10</name>
    <dbReference type="NCBI Taxonomy" id="1802782"/>
    <lineage>
        <taxon>Bacteria</taxon>
        <taxon>Candidatus Zambryskiibacteriota</taxon>
    </lineage>
</organism>